<organism evidence="4 5">
    <name type="scientific">Bathycoccus prasinos</name>
    <dbReference type="NCBI Taxonomy" id="41875"/>
    <lineage>
        <taxon>Eukaryota</taxon>
        <taxon>Viridiplantae</taxon>
        <taxon>Chlorophyta</taxon>
        <taxon>Mamiellophyceae</taxon>
        <taxon>Mamiellales</taxon>
        <taxon>Bathycoccaceae</taxon>
        <taxon>Bathycoccus</taxon>
    </lineage>
</organism>
<proteinExistence type="predicted"/>
<dbReference type="SMART" id="SM00028">
    <property type="entry name" value="TPR"/>
    <property type="match status" value="3"/>
</dbReference>
<keyword evidence="5" id="KW-1185">Reference proteome</keyword>
<dbReference type="STRING" id="41875.K8EHT6"/>
<dbReference type="PANTHER" id="PTHR11242">
    <property type="entry name" value="ARYL HYDROCARBON RECEPTOR INTERACTING PROTEIN RELATED"/>
    <property type="match status" value="1"/>
</dbReference>
<dbReference type="KEGG" id="bpg:Bathy08g00880"/>
<evidence type="ECO:0000313" key="4">
    <source>
        <dbReference type="EMBL" id="CCO17722.1"/>
    </source>
</evidence>
<dbReference type="eggNOG" id="KOG0543">
    <property type="taxonomic scope" value="Eukaryota"/>
</dbReference>
<dbReference type="InterPro" id="IPR011990">
    <property type="entry name" value="TPR-like_helical_dom_sf"/>
</dbReference>
<accession>K8EHT6</accession>
<dbReference type="AlphaFoldDB" id="K8EHT6"/>
<dbReference type="InterPro" id="IPR019734">
    <property type="entry name" value="TPR_rpt"/>
</dbReference>
<dbReference type="Gene3D" id="1.25.40.10">
    <property type="entry name" value="Tetratricopeptide repeat domain"/>
    <property type="match status" value="1"/>
</dbReference>
<evidence type="ECO:0000256" key="2">
    <source>
        <dbReference type="ARBA" id="ARBA00022803"/>
    </source>
</evidence>
<dbReference type="GeneID" id="19014067"/>
<keyword evidence="2" id="KW-0802">TPR repeat</keyword>
<name>K8EHT6_9CHLO</name>
<sequence>MDIMGNPGEGGGGGGGSMGGGMGGDQDAFAEQFKQFCMKPENKEKVQEHQRKEVRRAERVGHRIEACGFREKVLESDYEAQQNIAPFMEHKFLRRIIQTFCNDEQGDFGKWAKNPRVIEMLQHAKDLVDNGYVDEEELQYRMIEYLKNPNAEGHEQFDKKVNRKVNVESKDLVGALNEQCTLRHEGNLQYAKKNFEEAKEKYEQALSIMNLIKAADRQMGQFEIEQNKSLCLMNIASACIGMKDYGEAIERLNKAEEVWPEPPGNFKLYTRRARAHVYRANFTEAKKDLQTAKSIDPNHEEIEEVEWMIDAFKSKYAKEEKERARTMFKFPKVLMSDQKTKKRPSNRWPHSYGW</sequence>
<dbReference type="InterPro" id="IPR039663">
    <property type="entry name" value="AIP/AIPL1/TTC9"/>
</dbReference>
<evidence type="ECO:0000256" key="1">
    <source>
        <dbReference type="ARBA" id="ARBA00022737"/>
    </source>
</evidence>
<dbReference type="RefSeq" id="XP_007511601.1">
    <property type="nucleotide sequence ID" value="XM_007511539.1"/>
</dbReference>
<feature type="compositionally biased region" description="Gly residues" evidence="3">
    <location>
        <begin position="7"/>
        <end position="24"/>
    </location>
</feature>
<dbReference type="Proteomes" id="UP000198341">
    <property type="component" value="Chromosome 8"/>
</dbReference>
<feature type="region of interest" description="Disordered" evidence="3">
    <location>
        <begin position="1"/>
        <end position="25"/>
    </location>
</feature>
<evidence type="ECO:0000256" key="3">
    <source>
        <dbReference type="SAM" id="MobiDB-lite"/>
    </source>
</evidence>
<protein>
    <submittedName>
        <fullName evidence="4">Uncharacterized protein</fullName>
    </submittedName>
</protein>
<evidence type="ECO:0000313" key="5">
    <source>
        <dbReference type="Proteomes" id="UP000198341"/>
    </source>
</evidence>
<dbReference type="SUPFAM" id="SSF48452">
    <property type="entry name" value="TPR-like"/>
    <property type="match status" value="1"/>
</dbReference>
<dbReference type="OrthoDB" id="1902587at2759"/>
<dbReference type="Pfam" id="PF13181">
    <property type="entry name" value="TPR_8"/>
    <property type="match status" value="1"/>
</dbReference>
<keyword evidence="1" id="KW-0677">Repeat</keyword>
<dbReference type="PANTHER" id="PTHR11242:SF0">
    <property type="entry name" value="TPR_REGION DOMAIN-CONTAINING PROTEIN"/>
    <property type="match status" value="1"/>
</dbReference>
<reference evidence="4 5" key="1">
    <citation type="submission" date="2011-10" db="EMBL/GenBank/DDBJ databases">
        <authorList>
            <person name="Genoscope - CEA"/>
        </authorList>
    </citation>
    <scope>NUCLEOTIDE SEQUENCE [LARGE SCALE GENOMIC DNA]</scope>
    <source>
        <strain evidence="4 5">RCC 1105</strain>
    </source>
</reference>
<dbReference type="EMBL" id="FO082271">
    <property type="protein sequence ID" value="CCO17722.1"/>
    <property type="molecule type" value="Genomic_DNA"/>
</dbReference>
<gene>
    <name evidence="4" type="ORF">Bathy08g00880</name>
</gene>